<dbReference type="Pfam" id="PF00069">
    <property type="entry name" value="Pkinase"/>
    <property type="match status" value="1"/>
</dbReference>
<proteinExistence type="predicted"/>
<comment type="caution">
    <text evidence="10">The sequence shown here is derived from an EMBL/GenBank/DDBJ whole genome shotgun (WGS) entry which is preliminary data.</text>
</comment>
<dbReference type="PANTHER" id="PTHR47634:SF9">
    <property type="entry name" value="PROTEIN KINASE DOMAIN-CONTAINING PROTEIN-RELATED"/>
    <property type="match status" value="1"/>
</dbReference>
<dbReference type="GO" id="GO:0050684">
    <property type="term" value="P:regulation of mRNA processing"/>
    <property type="evidence" value="ECO:0007669"/>
    <property type="project" value="TreeGrafter"/>
</dbReference>
<dbReference type="GO" id="GO:0005524">
    <property type="term" value="F:ATP binding"/>
    <property type="evidence" value="ECO:0007669"/>
    <property type="project" value="UniProtKB-KW"/>
</dbReference>
<dbReference type="InterPro" id="IPR000719">
    <property type="entry name" value="Prot_kinase_dom"/>
</dbReference>
<comment type="catalytic activity">
    <reaction evidence="8">
        <text>L-seryl-[protein] + ATP = O-phospho-L-seryl-[protein] + ADP + H(+)</text>
        <dbReference type="Rhea" id="RHEA:17989"/>
        <dbReference type="Rhea" id="RHEA-COMP:9863"/>
        <dbReference type="Rhea" id="RHEA-COMP:11604"/>
        <dbReference type="ChEBI" id="CHEBI:15378"/>
        <dbReference type="ChEBI" id="CHEBI:29999"/>
        <dbReference type="ChEBI" id="CHEBI:30616"/>
        <dbReference type="ChEBI" id="CHEBI:83421"/>
        <dbReference type="ChEBI" id="CHEBI:456216"/>
        <dbReference type="EC" id="2.7.11.1"/>
    </reaction>
</comment>
<keyword evidence="5 10" id="KW-0418">Kinase</keyword>
<evidence type="ECO:0000256" key="8">
    <source>
        <dbReference type="ARBA" id="ARBA00048679"/>
    </source>
</evidence>
<evidence type="ECO:0000256" key="6">
    <source>
        <dbReference type="ARBA" id="ARBA00022840"/>
    </source>
</evidence>
<dbReference type="EMBL" id="JAQJZL010000006">
    <property type="protein sequence ID" value="KAJ6039043.1"/>
    <property type="molecule type" value="Genomic_DNA"/>
</dbReference>
<dbReference type="InterPro" id="IPR011009">
    <property type="entry name" value="Kinase-like_dom_sf"/>
</dbReference>
<evidence type="ECO:0000256" key="7">
    <source>
        <dbReference type="ARBA" id="ARBA00047899"/>
    </source>
</evidence>
<dbReference type="Gene3D" id="1.10.510.10">
    <property type="entry name" value="Transferase(Phosphotransferase) domain 1"/>
    <property type="match status" value="1"/>
</dbReference>
<reference evidence="10" key="2">
    <citation type="submission" date="2023-01" db="EMBL/GenBank/DDBJ databases">
        <authorList>
            <person name="Petersen C."/>
        </authorList>
    </citation>
    <scope>NUCLEOTIDE SEQUENCE</scope>
    <source>
        <strain evidence="10">IBT 15450</strain>
    </source>
</reference>
<evidence type="ECO:0000256" key="5">
    <source>
        <dbReference type="ARBA" id="ARBA00022777"/>
    </source>
</evidence>
<dbReference type="SUPFAM" id="SSF56112">
    <property type="entry name" value="Protein kinase-like (PK-like)"/>
    <property type="match status" value="1"/>
</dbReference>
<organism evidence="10 11">
    <name type="scientific">Penicillium canescens</name>
    <dbReference type="NCBI Taxonomy" id="5083"/>
    <lineage>
        <taxon>Eukaryota</taxon>
        <taxon>Fungi</taxon>
        <taxon>Dikarya</taxon>
        <taxon>Ascomycota</taxon>
        <taxon>Pezizomycotina</taxon>
        <taxon>Eurotiomycetes</taxon>
        <taxon>Eurotiomycetidae</taxon>
        <taxon>Eurotiales</taxon>
        <taxon>Aspergillaceae</taxon>
        <taxon>Penicillium</taxon>
    </lineage>
</organism>
<keyword evidence="6" id="KW-0067">ATP-binding</keyword>
<dbReference type="EC" id="2.7.11.1" evidence="1"/>
<dbReference type="InterPro" id="IPR051334">
    <property type="entry name" value="SRPK"/>
</dbReference>
<keyword evidence="2" id="KW-0723">Serine/threonine-protein kinase</keyword>
<keyword evidence="4" id="KW-0547">Nucleotide-binding</keyword>
<gene>
    <name evidence="10" type="ORF">N7460_007075</name>
</gene>
<reference evidence="10" key="1">
    <citation type="journal article" date="2023" name="IMA Fungus">
        <title>Comparative genomic study of the Penicillium genus elucidates a diverse pangenome and 15 lateral gene transfer events.</title>
        <authorList>
            <person name="Petersen C."/>
            <person name="Sorensen T."/>
            <person name="Nielsen M.R."/>
            <person name="Sondergaard T.E."/>
            <person name="Sorensen J.L."/>
            <person name="Fitzpatrick D.A."/>
            <person name="Frisvad J.C."/>
            <person name="Nielsen K.L."/>
        </authorList>
    </citation>
    <scope>NUCLEOTIDE SEQUENCE</scope>
    <source>
        <strain evidence="10">IBT 15450</strain>
    </source>
</reference>
<dbReference type="GO" id="GO:0004674">
    <property type="term" value="F:protein serine/threonine kinase activity"/>
    <property type="evidence" value="ECO:0007669"/>
    <property type="project" value="UniProtKB-KW"/>
</dbReference>
<dbReference type="GO" id="GO:0005634">
    <property type="term" value="C:nucleus"/>
    <property type="evidence" value="ECO:0007669"/>
    <property type="project" value="TreeGrafter"/>
</dbReference>
<evidence type="ECO:0000313" key="10">
    <source>
        <dbReference type="EMBL" id="KAJ6039043.1"/>
    </source>
</evidence>
<comment type="catalytic activity">
    <reaction evidence="7">
        <text>L-threonyl-[protein] + ATP = O-phospho-L-threonyl-[protein] + ADP + H(+)</text>
        <dbReference type="Rhea" id="RHEA:46608"/>
        <dbReference type="Rhea" id="RHEA-COMP:11060"/>
        <dbReference type="Rhea" id="RHEA-COMP:11605"/>
        <dbReference type="ChEBI" id="CHEBI:15378"/>
        <dbReference type="ChEBI" id="CHEBI:30013"/>
        <dbReference type="ChEBI" id="CHEBI:30616"/>
        <dbReference type="ChEBI" id="CHEBI:61977"/>
        <dbReference type="ChEBI" id="CHEBI:456216"/>
        <dbReference type="EC" id="2.7.11.1"/>
    </reaction>
</comment>
<evidence type="ECO:0000259" key="9">
    <source>
        <dbReference type="PROSITE" id="PS50011"/>
    </source>
</evidence>
<evidence type="ECO:0000256" key="4">
    <source>
        <dbReference type="ARBA" id="ARBA00022741"/>
    </source>
</evidence>
<dbReference type="PROSITE" id="PS50011">
    <property type="entry name" value="PROTEIN_KINASE_DOM"/>
    <property type="match status" value="1"/>
</dbReference>
<dbReference type="SMART" id="SM00220">
    <property type="entry name" value="S_TKc"/>
    <property type="match status" value="1"/>
</dbReference>
<dbReference type="AlphaFoldDB" id="A0AAD6IAM2"/>
<evidence type="ECO:0000313" key="11">
    <source>
        <dbReference type="Proteomes" id="UP001219568"/>
    </source>
</evidence>
<dbReference type="Proteomes" id="UP001219568">
    <property type="component" value="Unassembled WGS sequence"/>
</dbReference>
<keyword evidence="3" id="KW-0808">Transferase</keyword>
<dbReference type="Gene3D" id="3.30.200.20">
    <property type="entry name" value="Phosphorylase Kinase, domain 1"/>
    <property type="match status" value="1"/>
</dbReference>
<evidence type="ECO:0000256" key="3">
    <source>
        <dbReference type="ARBA" id="ARBA00022679"/>
    </source>
</evidence>
<dbReference type="PANTHER" id="PTHR47634">
    <property type="entry name" value="PROTEIN KINASE DOMAIN-CONTAINING PROTEIN-RELATED"/>
    <property type="match status" value="1"/>
</dbReference>
<evidence type="ECO:0000256" key="2">
    <source>
        <dbReference type="ARBA" id="ARBA00022527"/>
    </source>
</evidence>
<dbReference type="GO" id="GO:0005737">
    <property type="term" value="C:cytoplasm"/>
    <property type="evidence" value="ECO:0007669"/>
    <property type="project" value="TreeGrafter"/>
</dbReference>
<protein>
    <recommendedName>
        <fullName evidence="1">non-specific serine/threonine protein kinase</fullName>
        <ecNumber evidence="1">2.7.11.1</ecNumber>
    </recommendedName>
</protein>
<feature type="domain" description="Protein kinase" evidence="9">
    <location>
        <begin position="64"/>
        <end position="404"/>
    </location>
</feature>
<accession>A0AAD6IAM2</accession>
<evidence type="ECO:0000256" key="1">
    <source>
        <dbReference type="ARBA" id="ARBA00012513"/>
    </source>
</evidence>
<name>A0AAD6IAM2_PENCN</name>
<sequence length="407" mass="46988">MFRLCGLLSKCHYFRRPVSPVRQFAQSNVQLLDSNVKLEEETLPWYTQDRSYPVKIGEVFQARYQVLGKLGFGGYSTVWLCRDLTHHKYVTLKVFERDSAEGKREVEAYYRIHASKASHDGAKFVRKALDSFQIGHAEGIYQCLVHQPLGMSLYDLRTQFTAKILPEKLLKMTLVHILLALDYLHAEAGIIHTDIQEKNIMLGIEDISVLVDFEEAEKSSPSPRKIAGDRLIYASRKLKKTKQHGQPILCDFGQARFGSIRYCGDIQPYIYRAPEVLLHMSWDHKVDIWNIGLVAWDLSQTKHLFYARDSKKQNSDANHIAEMVALLGPPPREMINGSGYAKDFFDLEGNWKGAVPIPSICLEQLEENLQGEQQQLFLTFMRKMLRWRPEDRKSARELLSDPWLRSE</sequence>
<dbReference type="GO" id="GO:0000245">
    <property type="term" value="P:spliceosomal complex assembly"/>
    <property type="evidence" value="ECO:0007669"/>
    <property type="project" value="TreeGrafter"/>
</dbReference>
<keyword evidence="11" id="KW-1185">Reference proteome</keyword>